<evidence type="ECO:0000256" key="1">
    <source>
        <dbReference type="ARBA" id="ARBA00004370"/>
    </source>
</evidence>
<gene>
    <name evidence="6" type="ORF">BV898_14915</name>
</gene>
<comment type="caution">
    <text evidence="6">The sequence shown here is derived from an EMBL/GenBank/DDBJ whole genome shotgun (WGS) entry which is preliminary data.</text>
</comment>
<feature type="domain" description="Receptor ligand binding region" evidence="5">
    <location>
        <begin position="137"/>
        <end position="398"/>
    </location>
</feature>
<sequence length="767" mass="86852">MVHAVDCHPVVNVEIASLGHIYPDNGGCLPYAGPSQDIALQMIQEKYQGTFNFSMRYVFDRKIKSCNELADNAVDLASNWWFKTRNRNSIPALIFPGIPEHPRTPGHVLITELDKYKADRWIVVTTHRDSIDNQNVIRNKTLSPTFVSVGHYNDGSYFDFYKAIVTTYAWRSVFILIDDATRVTYFASVGSIAASSLAEIPGQEVTVRHLQRPTAPLLQKALREFRSISRVLLFFGRAEGVRLLLINAFLLNMTDGEYVYITVENFLNAPLFGHLDWNYGDGDDEIARKAFPSLLVIRPVDYNDTLPQTSRLNATDISRRALVDYNLTLSVGNLPMPNVIASYLSVEIFAQVLNASLSLYGPASLRDGSHLTRMFINNTFKTDVGSIEIDGHGQRTVDLILSYYDVQKQTFTPFVHMSTKSAETRIMRDIIWTQGKPWPPPNRPACGYNGDSWNCGTKSSIGTFQITCQETSQFKGDSIRVEIAAVGHIYPDNSGCLPYTGPPQDIALEMIQRKYEGVFNFSVQYLFDRKIKSCNELGDNAVNLLAPWLFKPRNDKTVRALVFPSCTDPETFSLNQLASEHNLLMITSINNQNVIRDKKLSPTFISVSHYSDGGYFDFYRTIVTTFKWLSVFVLIDDSTVSQYYFIVSRIVVQSLSAILNQTVTVRHIEKPQSIQYQEALREFQSVSRVMLFFGRAEHARSLLVYITTENFVYPLFYGTIDWRYGDENDKIARDAFESLLVIRPVDFNENSPPGGAMDPAELSRRAL</sequence>
<name>A0A9X6NGU9_HYPEX</name>
<dbReference type="GO" id="GO:0016020">
    <property type="term" value="C:membrane"/>
    <property type="evidence" value="ECO:0007669"/>
    <property type="project" value="UniProtKB-SubCell"/>
</dbReference>
<accession>A0A9X6NGU9</accession>
<evidence type="ECO:0000313" key="6">
    <source>
        <dbReference type="EMBL" id="OWA50396.1"/>
    </source>
</evidence>
<evidence type="ECO:0000256" key="3">
    <source>
        <dbReference type="ARBA" id="ARBA00022989"/>
    </source>
</evidence>
<proteinExistence type="predicted"/>
<organism evidence="6 7">
    <name type="scientific">Hypsibius exemplaris</name>
    <name type="common">Freshwater tardigrade</name>
    <dbReference type="NCBI Taxonomy" id="2072580"/>
    <lineage>
        <taxon>Eukaryota</taxon>
        <taxon>Metazoa</taxon>
        <taxon>Ecdysozoa</taxon>
        <taxon>Tardigrada</taxon>
        <taxon>Eutardigrada</taxon>
        <taxon>Parachela</taxon>
        <taxon>Hypsibioidea</taxon>
        <taxon>Hypsibiidae</taxon>
        <taxon>Hypsibius</taxon>
    </lineage>
</organism>
<protein>
    <recommendedName>
        <fullName evidence="5">Receptor ligand binding region domain-containing protein</fullName>
    </recommendedName>
</protein>
<dbReference type="EMBL" id="MTYJ01000191">
    <property type="protein sequence ID" value="OWA50396.1"/>
    <property type="molecule type" value="Genomic_DNA"/>
</dbReference>
<dbReference type="InterPro" id="IPR001828">
    <property type="entry name" value="ANF_lig-bd_rcpt"/>
</dbReference>
<dbReference type="SUPFAM" id="SSF53822">
    <property type="entry name" value="Periplasmic binding protein-like I"/>
    <property type="match status" value="2"/>
</dbReference>
<comment type="subcellular location">
    <subcellularLocation>
        <location evidence="1">Membrane</location>
    </subcellularLocation>
</comment>
<evidence type="ECO:0000256" key="4">
    <source>
        <dbReference type="ARBA" id="ARBA00023136"/>
    </source>
</evidence>
<dbReference type="Pfam" id="PF01094">
    <property type="entry name" value="ANF_receptor"/>
    <property type="match status" value="1"/>
</dbReference>
<keyword evidence="4" id="KW-0472">Membrane</keyword>
<keyword evidence="7" id="KW-1185">Reference proteome</keyword>
<evidence type="ECO:0000313" key="7">
    <source>
        <dbReference type="Proteomes" id="UP000192578"/>
    </source>
</evidence>
<evidence type="ECO:0000259" key="5">
    <source>
        <dbReference type="Pfam" id="PF01094"/>
    </source>
</evidence>
<keyword evidence="2" id="KW-0812">Transmembrane</keyword>
<evidence type="ECO:0000256" key="2">
    <source>
        <dbReference type="ARBA" id="ARBA00022692"/>
    </source>
</evidence>
<dbReference type="AlphaFoldDB" id="A0A9X6NGU9"/>
<reference evidence="7" key="1">
    <citation type="submission" date="2017-01" db="EMBL/GenBank/DDBJ databases">
        <title>Comparative genomics of anhydrobiosis in the tardigrade Hypsibius dujardini.</title>
        <authorList>
            <person name="Yoshida Y."/>
            <person name="Koutsovoulos G."/>
            <person name="Laetsch D."/>
            <person name="Stevens L."/>
            <person name="Kumar S."/>
            <person name="Horikawa D."/>
            <person name="Ishino K."/>
            <person name="Komine S."/>
            <person name="Tomita M."/>
            <person name="Blaxter M."/>
            <person name="Arakawa K."/>
        </authorList>
    </citation>
    <scope>NUCLEOTIDE SEQUENCE [LARGE SCALE GENOMIC DNA]</scope>
    <source>
        <strain evidence="7">Z151</strain>
    </source>
</reference>
<dbReference type="Proteomes" id="UP000192578">
    <property type="component" value="Unassembled WGS sequence"/>
</dbReference>
<dbReference type="InterPro" id="IPR028082">
    <property type="entry name" value="Peripla_BP_I"/>
</dbReference>
<keyword evidence="3" id="KW-1133">Transmembrane helix</keyword>
<dbReference type="OrthoDB" id="10065302at2759"/>
<dbReference type="Gene3D" id="3.40.50.2300">
    <property type="match status" value="2"/>
</dbReference>